<organism evidence="2 3">
    <name type="scientific">Phytophthora ramorum</name>
    <name type="common">Sudden oak death agent</name>
    <dbReference type="NCBI Taxonomy" id="164328"/>
    <lineage>
        <taxon>Eukaryota</taxon>
        <taxon>Sar</taxon>
        <taxon>Stramenopiles</taxon>
        <taxon>Oomycota</taxon>
        <taxon>Peronosporomycetes</taxon>
        <taxon>Peronosporales</taxon>
        <taxon>Peronosporaceae</taxon>
        <taxon>Phytophthora</taxon>
    </lineage>
</organism>
<proteinExistence type="predicted"/>
<evidence type="ECO:0000313" key="3">
    <source>
        <dbReference type="Proteomes" id="UP000005238"/>
    </source>
</evidence>
<dbReference type="eggNOG" id="ENOG502SNHB">
    <property type="taxonomic scope" value="Eukaryota"/>
</dbReference>
<dbReference type="AlphaFoldDB" id="H3HBK2"/>
<dbReference type="Proteomes" id="UP000005238">
    <property type="component" value="Unassembled WGS sequence"/>
</dbReference>
<keyword evidence="3" id="KW-1185">Reference proteome</keyword>
<dbReference type="HOGENOM" id="CLU_1067389_0_0_1"/>
<reference evidence="2" key="2">
    <citation type="submission" date="2015-06" db="UniProtKB">
        <authorList>
            <consortium name="EnsemblProtists"/>
        </authorList>
    </citation>
    <scope>IDENTIFICATION</scope>
    <source>
        <strain evidence="2">Pr102</strain>
    </source>
</reference>
<dbReference type="VEuPathDB" id="FungiDB:KRP23_10152"/>
<dbReference type="EMBL" id="DS566011">
    <property type="status" value="NOT_ANNOTATED_CDS"/>
    <property type="molecule type" value="Genomic_DNA"/>
</dbReference>
<accession>H3HBK2</accession>
<dbReference type="STRING" id="164328.H3HBK2"/>
<dbReference type="VEuPathDB" id="FungiDB:KRP22_6912"/>
<dbReference type="EnsemblProtists" id="Phyra94237">
    <property type="protein sequence ID" value="Phyra94237"/>
    <property type="gene ID" value="Phyra94237"/>
</dbReference>
<sequence>MDEEALAALQQMNSVQVDNTLLEINGERLLVDAGATGAGIYHRLWFVTSRASLATPFELTLRRHNLAQASAKIVPFAKRKEVQDAQLAQLPKIAAQEAALPLDIRRKKLFLFQQLDFEREHYLVAYVSGPLQDLHTKVMGDGQWQAFEYDKTLWYFHAPTARLFARHPLRNHPEARELIERVQQQIQQAARRLQRRTRSYQRRRRLMLVIQAEMQRREEERRKEQQLQQARKRDDRTSFGESSNEQKTDSAKNNEPKKFGE</sequence>
<reference evidence="3" key="1">
    <citation type="journal article" date="2006" name="Science">
        <title>Phytophthora genome sequences uncover evolutionary origins and mechanisms of pathogenesis.</title>
        <authorList>
            <person name="Tyler B.M."/>
            <person name="Tripathy S."/>
            <person name="Zhang X."/>
            <person name="Dehal P."/>
            <person name="Jiang R.H."/>
            <person name="Aerts A."/>
            <person name="Arredondo F.D."/>
            <person name="Baxter L."/>
            <person name="Bensasson D."/>
            <person name="Beynon J.L."/>
            <person name="Chapman J."/>
            <person name="Damasceno C.M."/>
            <person name="Dorrance A.E."/>
            <person name="Dou D."/>
            <person name="Dickerman A.W."/>
            <person name="Dubchak I.L."/>
            <person name="Garbelotto M."/>
            <person name="Gijzen M."/>
            <person name="Gordon S.G."/>
            <person name="Govers F."/>
            <person name="Grunwald N.J."/>
            <person name="Huang W."/>
            <person name="Ivors K.L."/>
            <person name="Jones R.W."/>
            <person name="Kamoun S."/>
            <person name="Krampis K."/>
            <person name="Lamour K.H."/>
            <person name="Lee M.K."/>
            <person name="McDonald W.H."/>
            <person name="Medina M."/>
            <person name="Meijer H.J."/>
            <person name="Nordberg E.K."/>
            <person name="Maclean D.J."/>
            <person name="Ospina-Giraldo M.D."/>
            <person name="Morris P.F."/>
            <person name="Phuntumart V."/>
            <person name="Putnam N.H."/>
            <person name="Rash S."/>
            <person name="Rose J.K."/>
            <person name="Sakihama Y."/>
            <person name="Salamov A.A."/>
            <person name="Savidor A."/>
            <person name="Scheuring C.F."/>
            <person name="Smith B.M."/>
            <person name="Sobral B.W."/>
            <person name="Terry A."/>
            <person name="Torto-Alalibo T.A."/>
            <person name="Win J."/>
            <person name="Xu Z."/>
            <person name="Zhang H."/>
            <person name="Grigoriev I.V."/>
            <person name="Rokhsar D.S."/>
            <person name="Boore J.L."/>
        </authorList>
    </citation>
    <scope>NUCLEOTIDE SEQUENCE [LARGE SCALE GENOMIC DNA]</scope>
    <source>
        <strain evidence="3">Pr102</strain>
    </source>
</reference>
<evidence type="ECO:0000313" key="2">
    <source>
        <dbReference type="EnsemblProtists" id="Phyra94237"/>
    </source>
</evidence>
<protein>
    <submittedName>
        <fullName evidence="2">Uncharacterized protein</fullName>
    </submittedName>
</protein>
<dbReference type="InParanoid" id="H3HBK2"/>
<name>H3HBK2_PHYRM</name>
<feature type="region of interest" description="Disordered" evidence="1">
    <location>
        <begin position="215"/>
        <end position="261"/>
    </location>
</feature>
<evidence type="ECO:0000256" key="1">
    <source>
        <dbReference type="SAM" id="MobiDB-lite"/>
    </source>
</evidence>